<dbReference type="EMBL" id="JACHJB010000002">
    <property type="protein sequence ID" value="MBB6347583.1"/>
    <property type="molecule type" value="Genomic_DNA"/>
</dbReference>
<evidence type="ECO:0000313" key="1">
    <source>
        <dbReference type="EMBL" id="MBB6347583.1"/>
    </source>
</evidence>
<dbReference type="RefSeq" id="WP_221496470.1">
    <property type="nucleotide sequence ID" value="NZ_JACHJB010000002.1"/>
</dbReference>
<dbReference type="Proteomes" id="UP000583800">
    <property type="component" value="Unassembled WGS sequence"/>
</dbReference>
<accession>A0A7X0EXG3</accession>
<gene>
    <name evidence="1" type="ORF">FHU36_004128</name>
</gene>
<proteinExistence type="predicted"/>
<protein>
    <submittedName>
        <fullName evidence="1">Uncharacterized protein</fullName>
    </submittedName>
</protein>
<evidence type="ECO:0000313" key="2">
    <source>
        <dbReference type="Proteomes" id="UP000583800"/>
    </source>
</evidence>
<sequence>MTVAGAVAPAALSGLLSTGAAAIWLTLVGVSVLGATLATTIGRVVPAAQSRIGGV</sequence>
<dbReference type="AlphaFoldDB" id="A0A7X0EXG3"/>
<organism evidence="1 2">
    <name type="scientific">Nonomuraea muscovyensis</name>
    <dbReference type="NCBI Taxonomy" id="1124761"/>
    <lineage>
        <taxon>Bacteria</taxon>
        <taxon>Bacillati</taxon>
        <taxon>Actinomycetota</taxon>
        <taxon>Actinomycetes</taxon>
        <taxon>Streptosporangiales</taxon>
        <taxon>Streptosporangiaceae</taxon>
        <taxon>Nonomuraea</taxon>
    </lineage>
</organism>
<comment type="caution">
    <text evidence="1">The sequence shown here is derived from an EMBL/GenBank/DDBJ whole genome shotgun (WGS) entry which is preliminary data.</text>
</comment>
<keyword evidence="2" id="KW-1185">Reference proteome</keyword>
<reference evidence="1 2" key="1">
    <citation type="submission" date="2020-08" db="EMBL/GenBank/DDBJ databases">
        <title>Sequencing the genomes of 1000 actinobacteria strains.</title>
        <authorList>
            <person name="Klenk H.-P."/>
        </authorList>
    </citation>
    <scope>NUCLEOTIDE SEQUENCE [LARGE SCALE GENOMIC DNA]</scope>
    <source>
        <strain evidence="1 2">DSM 45913</strain>
    </source>
</reference>
<name>A0A7X0EXG3_9ACTN</name>